<keyword evidence="2" id="KW-0812">Transmembrane</keyword>
<evidence type="ECO:0000256" key="1">
    <source>
        <dbReference type="SAM" id="MobiDB-lite"/>
    </source>
</evidence>
<keyword evidence="2" id="KW-0472">Membrane</keyword>
<protein>
    <submittedName>
        <fullName evidence="3">Uncharacterized protein</fullName>
    </submittedName>
</protein>
<reference evidence="3 4" key="1">
    <citation type="submission" date="2016-01" db="EMBL/GenBank/DDBJ databases">
        <title>Janibacter melonis strain CD11_4 genome sequencing and assembly.</title>
        <authorList>
            <person name="Nair G.R."/>
            <person name="Kaur G."/>
            <person name="Chander A.M."/>
            <person name="Mayilraj S."/>
        </authorList>
    </citation>
    <scope>NUCLEOTIDE SEQUENCE [LARGE SCALE GENOMIC DNA]</scope>
    <source>
        <strain evidence="3 4">CD11-4</strain>
    </source>
</reference>
<keyword evidence="4" id="KW-1185">Reference proteome</keyword>
<evidence type="ECO:0000256" key="2">
    <source>
        <dbReference type="SAM" id="Phobius"/>
    </source>
</evidence>
<dbReference type="EMBL" id="LQZG01000002">
    <property type="protein sequence ID" value="OAB87447.1"/>
    <property type="molecule type" value="Genomic_DNA"/>
</dbReference>
<dbReference type="Proteomes" id="UP000076976">
    <property type="component" value="Unassembled WGS sequence"/>
</dbReference>
<accession>A0A176QCE8</accession>
<feature type="compositionally biased region" description="Basic and acidic residues" evidence="1">
    <location>
        <begin position="235"/>
        <end position="254"/>
    </location>
</feature>
<feature type="transmembrane region" description="Helical" evidence="2">
    <location>
        <begin position="6"/>
        <end position="28"/>
    </location>
</feature>
<organism evidence="3 4">
    <name type="scientific">Janibacter melonis</name>
    <dbReference type="NCBI Taxonomy" id="262209"/>
    <lineage>
        <taxon>Bacteria</taxon>
        <taxon>Bacillati</taxon>
        <taxon>Actinomycetota</taxon>
        <taxon>Actinomycetes</taxon>
        <taxon>Micrococcales</taxon>
        <taxon>Intrasporangiaceae</taxon>
        <taxon>Janibacter</taxon>
    </lineage>
</organism>
<evidence type="ECO:0000313" key="3">
    <source>
        <dbReference type="EMBL" id="OAB87447.1"/>
    </source>
</evidence>
<sequence length="331" mass="34239">MAVDVLLALIGVVCVLVVIAAAVVAFALMRRSKQQESAVPSYDAIRQAAAEQTAGAHTRSSGTAPYVAPHESTSPSGAWEGSDESGAAPQETSTEPTQVFETSSAEPASSTEAPNSTEPASATTESAPTAAGTDPQQAPVVHAPSDDVEQTVRISRSSARPVEDLSASPSTTSSTPPPPPSPAVSPSSEPAPAPEPVTTEPTTPEAIPAPEPVAHPSAPDPVEPPPAPAPAVTDDPGHTYWDDEEAERERRAESLADDDTTPPARAVVDGGYGWGSAAPFADGSMPPGHPVKGHREWMQYHEPGSPWYDETTVDVWFADAATAERAGFHRA</sequence>
<proteinExistence type="predicted"/>
<evidence type="ECO:0000313" key="4">
    <source>
        <dbReference type="Proteomes" id="UP000076976"/>
    </source>
</evidence>
<feature type="compositionally biased region" description="Low complexity" evidence="1">
    <location>
        <begin position="101"/>
        <end position="131"/>
    </location>
</feature>
<dbReference type="STRING" id="262209.AWH69_05010"/>
<feature type="compositionally biased region" description="Pro residues" evidence="1">
    <location>
        <begin position="207"/>
        <end position="229"/>
    </location>
</feature>
<feature type="compositionally biased region" description="Low complexity" evidence="1">
    <location>
        <begin position="196"/>
        <end position="206"/>
    </location>
</feature>
<dbReference type="AlphaFoldDB" id="A0A176QCE8"/>
<feature type="compositionally biased region" description="Pro residues" evidence="1">
    <location>
        <begin position="175"/>
        <end position="195"/>
    </location>
</feature>
<feature type="compositionally biased region" description="Polar residues" evidence="1">
    <location>
        <begin position="90"/>
        <end position="100"/>
    </location>
</feature>
<dbReference type="RefSeq" id="WP_068272699.1">
    <property type="nucleotide sequence ID" value="NZ_LQZG01000002.1"/>
</dbReference>
<keyword evidence="2" id="KW-1133">Transmembrane helix</keyword>
<comment type="caution">
    <text evidence="3">The sequence shown here is derived from an EMBL/GenBank/DDBJ whole genome shotgun (WGS) entry which is preliminary data.</text>
</comment>
<name>A0A176QCE8_9MICO</name>
<feature type="region of interest" description="Disordered" evidence="1">
    <location>
        <begin position="50"/>
        <end position="293"/>
    </location>
</feature>
<gene>
    <name evidence="3" type="ORF">AWH69_05010</name>
</gene>